<dbReference type="EMBL" id="JAUSTW010000003">
    <property type="protein sequence ID" value="MDQ0198842.1"/>
    <property type="molecule type" value="Genomic_DNA"/>
</dbReference>
<keyword evidence="3" id="KW-1185">Reference proteome</keyword>
<gene>
    <name evidence="2" type="ORF">J2S10_002000</name>
</gene>
<proteinExistence type="predicted"/>
<keyword evidence="1" id="KW-0812">Transmembrane</keyword>
<comment type="caution">
    <text evidence="2">The sequence shown here is derived from an EMBL/GenBank/DDBJ whole genome shotgun (WGS) entry which is preliminary data.</text>
</comment>
<keyword evidence="1" id="KW-0472">Membrane</keyword>
<reference evidence="2 3" key="1">
    <citation type="submission" date="2023-07" db="EMBL/GenBank/DDBJ databases">
        <title>Genomic Encyclopedia of Type Strains, Phase IV (KMG-IV): sequencing the most valuable type-strain genomes for metagenomic binning, comparative biology and taxonomic classification.</title>
        <authorList>
            <person name="Goeker M."/>
        </authorList>
    </citation>
    <scope>NUCLEOTIDE SEQUENCE [LARGE SCALE GENOMIC DNA]</scope>
    <source>
        <strain evidence="2 3">DSM 27594</strain>
    </source>
</reference>
<evidence type="ECO:0000313" key="2">
    <source>
        <dbReference type="EMBL" id="MDQ0198842.1"/>
    </source>
</evidence>
<sequence length="69" mass="8184">MMFHPFVLADFLYFPKDKSEYIPAAISFFFFFIGAVLTMRFIISHSKKEAKKAKELEEKLNIHSNHKEQ</sequence>
<evidence type="ECO:0000313" key="3">
    <source>
        <dbReference type="Proteomes" id="UP001224122"/>
    </source>
</evidence>
<protein>
    <submittedName>
        <fullName evidence="2">Uncharacterized protein</fullName>
    </submittedName>
</protein>
<evidence type="ECO:0000256" key="1">
    <source>
        <dbReference type="SAM" id="Phobius"/>
    </source>
</evidence>
<keyword evidence="1" id="KW-1133">Transmembrane helix</keyword>
<name>A0ABT9XTG7_9BACI</name>
<accession>A0ABT9XTG7</accession>
<feature type="transmembrane region" description="Helical" evidence="1">
    <location>
        <begin position="21"/>
        <end position="43"/>
    </location>
</feature>
<organism evidence="2 3">
    <name type="scientific">Neobacillus ginsengisoli</name>
    <dbReference type="NCBI Taxonomy" id="904295"/>
    <lineage>
        <taxon>Bacteria</taxon>
        <taxon>Bacillati</taxon>
        <taxon>Bacillota</taxon>
        <taxon>Bacilli</taxon>
        <taxon>Bacillales</taxon>
        <taxon>Bacillaceae</taxon>
        <taxon>Neobacillus</taxon>
    </lineage>
</organism>
<dbReference type="Proteomes" id="UP001224122">
    <property type="component" value="Unassembled WGS sequence"/>
</dbReference>